<dbReference type="EMBL" id="MORL01000006">
    <property type="protein sequence ID" value="OIN58572.1"/>
    <property type="molecule type" value="Genomic_DNA"/>
</dbReference>
<dbReference type="SUPFAM" id="SSF53335">
    <property type="entry name" value="S-adenosyl-L-methionine-dependent methyltransferases"/>
    <property type="match status" value="1"/>
</dbReference>
<keyword evidence="2" id="KW-1185">Reference proteome</keyword>
<sequence>MNETDIRDVPAIIAAIDAQSQAIGFNQKSDDLSGALLQVLAACKPGGRFLELGTGAGRATAWLLQGMSADADLISVEFDAGLIGIARTLLGHDSRLTLLEERGEAVLTRLEPSAFDMVFADTWPGKYNHLEEALQLVKTGGFYVIDDMLPQPNWPEGHAQKVQNLIETLENDLRFKRLKMNWASGVIILVRVA</sequence>
<dbReference type="AlphaFoldDB" id="A0A1S2VIK2"/>
<dbReference type="Gene3D" id="3.40.50.150">
    <property type="entry name" value="Vaccinia Virus protein VP39"/>
    <property type="match status" value="1"/>
</dbReference>
<dbReference type="OrthoDB" id="484536at2"/>
<dbReference type="InterPro" id="IPR029063">
    <property type="entry name" value="SAM-dependent_MTases_sf"/>
</dbReference>
<protein>
    <submittedName>
        <fullName evidence="1">SAM-dependent methyltransferase</fullName>
    </submittedName>
</protein>
<evidence type="ECO:0000313" key="1">
    <source>
        <dbReference type="EMBL" id="OIN58572.1"/>
    </source>
</evidence>
<keyword evidence="1" id="KW-0489">Methyltransferase</keyword>
<dbReference type="CDD" id="cd02440">
    <property type="entry name" value="AdoMet_MTases"/>
    <property type="match status" value="1"/>
</dbReference>
<dbReference type="PANTHER" id="PTHR43167:SF1">
    <property type="entry name" value="PUTATIVE (AFU_ORTHOLOGUE AFUA_6G01830)-RELATED"/>
    <property type="match status" value="1"/>
</dbReference>
<comment type="caution">
    <text evidence="1">The sequence shown here is derived from an EMBL/GenBank/DDBJ whole genome shotgun (WGS) entry which is preliminary data.</text>
</comment>
<name>A0A1S2VIK2_9BACT</name>
<proteinExistence type="predicted"/>
<reference evidence="1 2" key="1">
    <citation type="submission" date="2016-10" db="EMBL/GenBank/DDBJ databases">
        <title>Arsenicibacter rosenii gen. nov., sp. nov., an efficient arsenic-methylating bacterium isolated from an arsenic-contaminated paddy soil.</title>
        <authorList>
            <person name="Huang K."/>
        </authorList>
    </citation>
    <scope>NUCLEOTIDE SEQUENCE [LARGE SCALE GENOMIC DNA]</scope>
    <source>
        <strain evidence="1 2">SM-1</strain>
    </source>
</reference>
<dbReference type="GO" id="GO:0008168">
    <property type="term" value="F:methyltransferase activity"/>
    <property type="evidence" value="ECO:0007669"/>
    <property type="project" value="UniProtKB-KW"/>
</dbReference>
<dbReference type="PANTHER" id="PTHR43167">
    <property type="entry name" value="PUTATIVE (AFU_ORTHOLOGUE AFUA_6G01830)-RELATED"/>
    <property type="match status" value="1"/>
</dbReference>
<evidence type="ECO:0000313" key="2">
    <source>
        <dbReference type="Proteomes" id="UP000181790"/>
    </source>
</evidence>
<dbReference type="RefSeq" id="WP_071503679.1">
    <property type="nucleotide sequence ID" value="NZ_MORL01000006.1"/>
</dbReference>
<organism evidence="1 2">
    <name type="scientific">Arsenicibacter rosenii</name>
    <dbReference type="NCBI Taxonomy" id="1750698"/>
    <lineage>
        <taxon>Bacteria</taxon>
        <taxon>Pseudomonadati</taxon>
        <taxon>Bacteroidota</taxon>
        <taxon>Cytophagia</taxon>
        <taxon>Cytophagales</taxon>
        <taxon>Spirosomataceae</taxon>
        <taxon>Arsenicibacter</taxon>
    </lineage>
</organism>
<dbReference type="GO" id="GO:0032259">
    <property type="term" value="P:methylation"/>
    <property type="evidence" value="ECO:0007669"/>
    <property type="project" value="UniProtKB-KW"/>
</dbReference>
<dbReference type="Pfam" id="PF13578">
    <property type="entry name" value="Methyltransf_24"/>
    <property type="match status" value="1"/>
</dbReference>
<accession>A0A1S2VIK2</accession>
<keyword evidence="1" id="KW-0808">Transferase</keyword>
<dbReference type="Proteomes" id="UP000181790">
    <property type="component" value="Unassembled WGS sequence"/>
</dbReference>
<gene>
    <name evidence="1" type="ORF">BLX24_13435</name>
</gene>